<reference evidence="2" key="1">
    <citation type="submission" date="2006-04" db="EMBL/GenBank/DDBJ databases">
        <authorList>
            <person name="Seshadri R."/>
            <person name="Federici B.A."/>
        </authorList>
    </citation>
    <scope>NUCLEOTIDE SEQUENCE [LARGE SCALE GENOMIC DNA]</scope>
</reference>
<name>A8PN62_9COXI</name>
<dbReference type="STRING" id="59196.RICGR_0912"/>
<accession>A8PN62</accession>
<sequence length="182" mass="20555">MNKITSLKILIAVALIVIASLAYLLLTRFFPSEEVFFMGSRALTRGLILDLAIKKKDYPSFLTENSAFLVVHPAQSAEDHRADILETRDIFALIEKTNKNTIHETDPLYAELELLFLKKKPLGIRANYMTLASLGVKSLFFNPDYLNTFSQIYQDKLPHAAGYAIMGDGSQRQIRDILINAF</sequence>
<evidence type="ECO:0000313" key="3">
    <source>
        <dbReference type="Proteomes" id="UP000054075"/>
    </source>
</evidence>
<comment type="caution">
    <text evidence="2">The sequence shown here is derived from an EMBL/GenBank/DDBJ whole genome shotgun (WGS) entry which is preliminary data.</text>
</comment>
<keyword evidence="1" id="KW-0812">Transmembrane</keyword>
<evidence type="ECO:0000313" key="2">
    <source>
        <dbReference type="EMBL" id="EDP46108.1"/>
    </source>
</evidence>
<organism evidence="2 3">
    <name type="scientific">Rickettsiella grylli</name>
    <dbReference type="NCBI Taxonomy" id="59196"/>
    <lineage>
        <taxon>Bacteria</taxon>
        <taxon>Pseudomonadati</taxon>
        <taxon>Pseudomonadota</taxon>
        <taxon>Gammaproteobacteria</taxon>
        <taxon>Legionellales</taxon>
        <taxon>Coxiellaceae</taxon>
        <taxon>Rickettsiella</taxon>
    </lineage>
</organism>
<dbReference type="OrthoDB" id="5659935at2"/>
<keyword evidence="1" id="KW-1133">Transmembrane helix</keyword>
<proteinExistence type="predicted"/>
<protein>
    <submittedName>
        <fullName evidence="2">Uncharacterized protein</fullName>
    </submittedName>
</protein>
<keyword evidence="3" id="KW-1185">Reference proteome</keyword>
<dbReference type="EMBL" id="AAQJ02000001">
    <property type="protein sequence ID" value="EDP46108.1"/>
    <property type="molecule type" value="Genomic_DNA"/>
</dbReference>
<evidence type="ECO:0000256" key="1">
    <source>
        <dbReference type="SAM" id="Phobius"/>
    </source>
</evidence>
<dbReference type="AlphaFoldDB" id="A8PN62"/>
<reference evidence="2" key="2">
    <citation type="submission" date="2007-10" db="EMBL/GenBank/DDBJ databases">
        <authorList>
            <person name="Myers G.S."/>
        </authorList>
    </citation>
    <scope>NUCLEOTIDE SEQUENCE [LARGE SCALE GENOMIC DNA]</scope>
</reference>
<gene>
    <name evidence="2" type="ORF">RICGR_0912</name>
</gene>
<dbReference type="Proteomes" id="UP000054075">
    <property type="component" value="Unassembled WGS sequence"/>
</dbReference>
<feature type="transmembrane region" description="Helical" evidence="1">
    <location>
        <begin position="7"/>
        <end position="26"/>
    </location>
</feature>
<keyword evidence="1" id="KW-0472">Membrane</keyword>
<dbReference type="RefSeq" id="WP_006035095.1">
    <property type="nucleotide sequence ID" value="NZ_AAQJ02000001.1"/>
</dbReference>